<dbReference type="InterPro" id="IPR028892">
    <property type="entry name" value="ADE"/>
</dbReference>
<dbReference type="AlphaFoldDB" id="A0A3N4P0V4"/>
<sequence>MNMINFINNLPKAELHLHIEGSLEPELVFALAKRNNIKLKYNSVEQLKAAYEFDCLQDFLDIYYQGASVLITEADFYDLTYSYLQKCAAQNIRHTEIMFDPQTHTERGIAFKTVINGISKACIDAKEKLNISSLLIMSYLRHLTEEDAFKTLEESLPYKHLITAVGLDSSEKGNPPSKFERVFKASVKEGYIPLAHAGEEGPSEYIWEALDILNIKRIDHGNNCLHDKNLIQEIIKRDLALTVCPLSNTALQVVDDLKNHPLKKMMDLGLKVTVNSDDPAYFGGQLNQNFIEIQKALELSKRQLYELAKNSFKYSLLSNNEKQIYLDELKTFYSKQDNYANK</sequence>
<dbReference type="InterPro" id="IPR006330">
    <property type="entry name" value="Ado/ade_deaminase"/>
</dbReference>
<comment type="similarity">
    <text evidence="5">Belongs to the metallo-dependent hydrolases superfamily. Adenosine and AMP deaminases family. Adenine deaminase type 2 subfamily.</text>
</comment>
<dbReference type="NCBIfam" id="NF006850">
    <property type="entry name" value="PRK09358.1-6"/>
    <property type="match status" value="1"/>
</dbReference>
<feature type="active site" description="Proton donor" evidence="5">
    <location>
        <position position="199"/>
    </location>
</feature>
<name>A0A3N4P0V4_9FLAO</name>
<dbReference type="GO" id="GO:0043103">
    <property type="term" value="P:hypoxanthine salvage"/>
    <property type="evidence" value="ECO:0007669"/>
    <property type="project" value="UniProtKB-UniRule"/>
</dbReference>
<dbReference type="Gene3D" id="3.20.20.140">
    <property type="entry name" value="Metal-dependent hydrolases"/>
    <property type="match status" value="1"/>
</dbReference>
<dbReference type="InterPro" id="IPR032466">
    <property type="entry name" value="Metal_Hydrolase"/>
</dbReference>
<dbReference type="EC" id="3.5.4.2" evidence="5"/>
<feature type="binding site" evidence="5">
    <location>
        <position position="18"/>
    </location>
    <ligand>
        <name>Zn(2+)</name>
        <dbReference type="ChEBI" id="CHEBI:29105"/>
        <note>catalytic</note>
    </ligand>
</feature>
<dbReference type="PANTHER" id="PTHR43114">
    <property type="entry name" value="ADENINE DEAMINASE"/>
    <property type="match status" value="1"/>
</dbReference>
<evidence type="ECO:0000256" key="1">
    <source>
        <dbReference type="ARBA" id="ARBA00022723"/>
    </source>
</evidence>
<proteinExistence type="inferred from homology"/>
<feature type="site" description="Important for catalytic activity" evidence="5">
    <location>
        <position position="220"/>
    </location>
</feature>
<dbReference type="SUPFAM" id="SSF51556">
    <property type="entry name" value="Metallo-dependent hydrolases"/>
    <property type="match status" value="1"/>
</dbReference>
<dbReference type="OrthoDB" id="9779574at2"/>
<evidence type="ECO:0000256" key="5">
    <source>
        <dbReference type="HAMAP-Rule" id="MF_01962"/>
    </source>
</evidence>
<feature type="binding site" evidence="5">
    <location>
        <position position="16"/>
    </location>
    <ligand>
        <name>Zn(2+)</name>
        <dbReference type="ChEBI" id="CHEBI:29105"/>
        <note>catalytic</note>
    </ligand>
</feature>
<dbReference type="GO" id="GO:0009117">
    <property type="term" value="P:nucleotide metabolic process"/>
    <property type="evidence" value="ECO:0007669"/>
    <property type="project" value="UniProtKB-KW"/>
</dbReference>
<comment type="caution">
    <text evidence="7">The sequence shown here is derived from an EMBL/GenBank/DDBJ whole genome shotgun (WGS) entry which is preliminary data.</text>
</comment>
<keyword evidence="2 5" id="KW-0378">Hydrolase</keyword>
<keyword evidence="8" id="KW-1185">Reference proteome</keyword>
<keyword evidence="3 5" id="KW-0862">Zinc</keyword>
<evidence type="ECO:0000313" key="7">
    <source>
        <dbReference type="EMBL" id="RPD98636.1"/>
    </source>
</evidence>
<dbReference type="GO" id="GO:0000034">
    <property type="term" value="F:adenine deaminase activity"/>
    <property type="evidence" value="ECO:0007669"/>
    <property type="project" value="UniProtKB-UniRule"/>
</dbReference>
<accession>A0A3N4P0V4</accession>
<dbReference type="GO" id="GO:0006146">
    <property type="term" value="P:adenine catabolic process"/>
    <property type="evidence" value="ECO:0007669"/>
    <property type="project" value="UniProtKB-UniRule"/>
</dbReference>
<feature type="domain" description="Adenosine deaminase" evidence="6">
    <location>
        <begin position="11"/>
        <end position="330"/>
    </location>
</feature>
<evidence type="ECO:0000313" key="8">
    <source>
        <dbReference type="Proteomes" id="UP000270856"/>
    </source>
</evidence>
<dbReference type="GO" id="GO:0008270">
    <property type="term" value="F:zinc ion binding"/>
    <property type="evidence" value="ECO:0007669"/>
    <property type="project" value="UniProtKB-UniRule"/>
</dbReference>
<feature type="binding site" evidence="5">
    <location>
        <position position="196"/>
    </location>
    <ligand>
        <name>Zn(2+)</name>
        <dbReference type="ChEBI" id="CHEBI:29105"/>
        <note>catalytic</note>
    </ligand>
</feature>
<evidence type="ECO:0000256" key="3">
    <source>
        <dbReference type="ARBA" id="ARBA00022833"/>
    </source>
</evidence>
<evidence type="ECO:0000259" key="6">
    <source>
        <dbReference type="Pfam" id="PF00962"/>
    </source>
</evidence>
<dbReference type="EMBL" id="RPFJ01000006">
    <property type="protein sequence ID" value="RPD98636.1"/>
    <property type="molecule type" value="Genomic_DNA"/>
</dbReference>
<dbReference type="NCBIfam" id="TIGR01430">
    <property type="entry name" value="aden_deam"/>
    <property type="match status" value="1"/>
</dbReference>
<dbReference type="GO" id="GO:0005829">
    <property type="term" value="C:cytosol"/>
    <property type="evidence" value="ECO:0007669"/>
    <property type="project" value="TreeGrafter"/>
</dbReference>
<evidence type="ECO:0000256" key="4">
    <source>
        <dbReference type="ARBA" id="ARBA00023080"/>
    </source>
</evidence>
<dbReference type="HAMAP" id="MF_01962">
    <property type="entry name" value="Adenine_deaminase"/>
    <property type="match status" value="1"/>
</dbReference>
<dbReference type="InterPro" id="IPR001365">
    <property type="entry name" value="A_deaminase_dom"/>
</dbReference>
<comment type="cofactor">
    <cofactor evidence="5">
        <name>Zn(2+)</name>
        <dbReference type="ChEBI" id="CHEBI:29105"/>
    </cofactor>
    <text evidence="5">Binds 1 zinc ion per subunit.</text>
</comment>
<dbReference type="CDD" id="cd01320">
    <property type="entry name" value="ADA"/>
    <property type="match status" value="1"/>
</dbReference>
<keyword evidence="1 5" id="KW-0479">Metal-binding</keyword>
<feature type="binding site" evidence="5">
    <location>
        <position position="278"/>
    </location>
    <ligand>
        <name>substrate</name>
    </ligand>
</feature>
<organism evidence="7 8">
    <name type="scientific">Aureibaculum marinum</name>
    <dbReference type="NCBI Taxonomy" id="2487930"/>
    <lineage>
        <taxon>Bacteria</taxon>
        <taxon>Pseudomonadati</taxon>
        <taxon>Bacteroidota</taxon>
        <taxon>Flavobacteriia</taxon>
        <taxon>Flavobacteriales</taxon>
        <taxon>Flavobacteriaceae</taxon>
        <taxon>Aureibaculum</taxon>
    </lineage>
</organism>
<feature type="binding site" evidence="5">
    <location>
        <position position="277"/>
    </location>
    <ligand>
        <name>Zn(2+)</name>
        <dbReference type="ChEBI" id="CHEBI:29105"/>
        <note>catalytic</note>
    </ligand>
</feature>
<dbReference type="Proteomes" id="UP000270856">
    <property type="component" value="Unassembled WGS sequence"/>
</dbReference>
<comment type="catalytic activity">
    <reaction evidence="5">
        <text>adenine + H2O + H(+) = hypoxanthine + NH4(+)</text>
        <dbReference type="Rhea" id="RHEA:23688"/>
        <dbReference type="ChEBI" id="CHEBI:15377"/>
        <dbReference type="ChEBI" id="CHEBI:15378"/>
        <dbReference type="ChEBI" id="CHEBI:16708"/>
        <dbReference type="ChEBI" id="CHEBI:17368"/>
        <dbReference type="ChEBI" id="CHEBI:28938"/>
        <dbReference type="EC" id="3.5.4.2"/>
    </reaction>
</comment>
<dbReference type="Pfam" id="PF00962">
    <property type="entry name" value="A_deaminase"/>
    <property type="match status" value="1"/>
</dbReference>
<comment type="function">
    <text evidence="5">Catalyzes the hydrolytic deamination of adenine to hypoxanthine. Plays an important role in the purine salvage pathway and in nitrogen catabolism.</text>
</comment>
<dbReference type="FunFam" id="3.20.20.140:FF:000039">
    <property type="entry name" value="Adenine deaminase"/>
    <property type="match status" value="1"/>
</dbReference>
<evidence type="ECO:0000256" key="2">
    <source>
        <dbReference type="ARBA" id="ARBA00022801"/>
    </source>
</evidence>
<gene>
    <name evidence="7" type="ORF">EGM88_05445</name>
</gene>
<keyword evidence="4 5" id="KW-0546">Nucleotide metabolism</keyword>
<reference evidence="7 8" key="1">
    <citation type="submission" date="2018-11" db="EMBL/GenBank/DDBJ databases">
        <title>Aureibaculum marinum gen. nov., sp. nov., a member of the family Flavobacteriaceae isolated from the Bohai Sea.</title>
        <authorList>
            <person name="Ji X."/>
        </authorList>
    </citation>
    <scope>NUCLEOTIDE SEQUENCE [LARGE SCALE GENOMIC DNA]</scope>
    <source>
        <strain evidence="7 8">BH-SD17</strain>
    </source>
</reference>
<dbReference type="PANTHER" id="PTHR43114:SF6">
    <property type="entry name" value="ADENINE DEAMINASE"/>
    <property type="match status" value="1"/>
</dbReference>
<protein>
    <recommendedName>
        <fullName evidence="5">Adenine deaminase</fullName>
        <shortName evidence="5">ADE</shortName>
        <ecNumber evidence="5">3.5.4.2</ecNumber>
    </recommendedName>
    <alternativeName>
        <fullName evidence="5">Adenine aminohydrolase</fullName>
        <shortName evidence="5">AAH</shortName>
    </alternativeName>
</protein>